<feature type="domain" description="F-box" evidence="2">
    <location>
        <begin position="12"/>
        <end position="62"/>
    </location>
</feature>
<accession>A0A7R8UZN9</accession>
<evidence type="ECO:0000313" key="4">
    <source>
        <dbReference type="Proteomes" id="UP000594454"/>
    </source>
</evidence>
<dbReference type="Pfam" id="PF12937">
    <property type="entry name" value="F-box-like"/>
    <property type="match status" value="1"/>
</dbReference>
<dbReference type="PROSITE" id="PS50181">
    <property type="entry name" value="FBOX"/>
    <property type="match status" value="1"/>
</dbReference>
<dbReference type="OrthoDB" id="27842at2759"/>
<dbReference type="EMBL" id="LR899012">
    <property type="protein sequence ID" value="CAD7089541.1"/>
    <property type="molecule type" value="Genomic_DNA"/>
</dbReference>
<reference evidence="3 4" key="1">
    <citation type="submission" date="2020-11" db="EMBL/GenBank/DDBJ databases">
        <authorList>
            <person name="Wallbank WR R."/>
            <person name="Pardo Diaz C."/>
            <person name="Kozak K."/>
            <person name="Martin S."/>
            <person name="Jiggins C."/>
            <person name="Moest M."/>
            <person name="Warren A I."/>
            <person name="Generalovic N T."/>
            <person name="Byers J.R.P. K."/>
            <person name="Montejo-Kovacevich G."/>
            <person name="Yen C E."/>
        </authorList>
    </citation>
    <scope>NUCLEOTIDE SEQUENCE [LARGE SCALE GENOMIC DNA]</scope>
</reference>
<dbReference type="FunCoup" id="A0A7R8UZN9">
    <property type="interactions" value="18"/>
</dbReference>
<protein>
    <recommendedName>
        <fullName evidence="2">F-box domain-containing protein</fullName>
    </recommendedName>
</protein>
<gene>
    <name evidence="3" type="ORF">HERILL_LOCUS12082</name>
</gene>
<dbReference type="PANTHER" id="PTHR13318">
    <property type="entry name" value="PARTNER OF PAIRED, ISOFORM B-RELATED"/>
    <property type="match status" value="1"/>
</dbReference>
<dbReference type="InterPro" id="IPR006553">
    <property type="entry name" value="Leu-rich_rpt_Cys-con_subtyp"/>
</dbReference>
<dbReference type="SUPFAM" id="SSF81383">
    <property type="entry name" value="F-box domain"/>
    <property type="match status" value="1"/>
</dbReference>
<dbReference type="SUPFAM" id="SSF52047">
    <property type="entry name" value="RNI-like"/>
    <property type="match status" value="1"/>
</dbReference>
<dbReference type="InParanoid" id="A0A7R8UZN9"/>
<dbReference type="Proteomes" id="UP000594454">
    <property type="component" value="Chromosome 4"/>
</dbReference>
<sequence length="603" mass="68215">MEEEEELDSFIEPSYGDLPMEIILQIFDYLNPSDRKAASTTCRRWYEAFIDPKFQAESVLTLSNVYLTDNSQPLSTFLNCSDRRPFINIVLKKVELGTTSAFFEHIGQNVEELTIDTMDISEHQATAILKAMRRLKCLAIKQSPEIFMSGQFLKPDSDKKLLSYTFENVHSLAIVDNRYLTDAILSRIVGLITFLRRLDLSASPIAFHKAVCHRFYPRDDIQPSESILTFRIVRQVIEKYHETLTELDLSQTLIGSEALEALAKIGPTWRLRKLELRSCLQLTMSSLIVFLSTQPEIEFLDCSSVNFVAENWASRIVDQLPHLQVLKLSNCKTLTDSDVEKMKNLKLRHLDISYCSSLTSAGIKEGIAKERNEVLKELNLSGLNISESCIMQCIENFPNLSLLDISNCVTVVTDAVVQSITRNLIWLRELNLENCSLITDTGITGIQCSTSKPDVPVSNVYVNPSQTTNGMKISLRSRAEEEIIADANRYSLLRLKGLRSLNLGGCTKITDISLKYGLAFRELSSLSLSNCQQISFSGIQALLENCPSIENLYLSNCCNINDLTVELIAMKLKRLHLIDIRGCRQLTENNINDIHFHCRTQKV</sequence>
<dbReference type="Gene3D" id="3.80.10.10">
    <property type="entry name" value="Ribonuclease Inhibitor"/>
    <property type="match status" value="2"/>
</dbReference>
<dbReference type="Gene3D" id="1.20.1280.50">
    <property type="match status" value="1"/>
</dbReference>
<dbReference type="InterPro" id="IPR001611">
    <property type="entry name" value="Leu-rich_rpt"/>
</dbReference>
<dbReference type="SMART" id="SM00256">
    <property type="entry name" value="FBOX"/>
    <property type="match status" value="1"/>
</dbReference>
<dbReference type="GO" id="GO:0019005">
    <property type="term" value="C:SCF ubiquitin ligase complex"/>
    <property type="evidence" value="ECO:0007669"/>
    <property type="project" value="TreeGrafter"/>
</dbReference>
<evidence type="ECO:0000256" key="1">
    <source>
        <dbReference type="ARBA" id="ARBA00022786"/>
    </source>
</evidence>
<dbReference type="Pfam" id="PF24758">
    <property type="entry name" value="LRR_At5g56370"/>
    <property type="match status" value="1"/>
</dbReference>
<name>A0A7R8UZN9_HERIL</name>
<dbReference type="GO" id="GO:0031146">
    <property type="term" value="P:SCF-dependent proteasomal ubiquitin-dependent protein catabolic process"/>
    <property type="evidence" value="ECO:0007669"/>
    <property type="project" value="TreeGrafter"/>
</dbReference>
<evidence type="ECO:0000313" key="3">
    <source>
        <dbReference type="EMBL" id="CAD7089541.1"/>
    </source>
</evidence>
<dbReference type="Pfam" id="PF13516">
    <property type="entry name" value="LRR_6"/>
    <property type="match status" value="4"/>
</dbReference>
<proteinExistence type="predicted"/>
<dbReference type="InterPro" id="IPR032675">
    <property type="entry name" value="LRR_dom_sf"/>
</dbReference>
<organism evidence="3 4">
    <name type="scientific">Hermetia illucens</name>
    <name type="common">Black soldier fly</name>
    <dbReference type="NCBI Taxonomy" id="343691"/>
    <lineage>
        <taxon>Eukaryota</taxon>
        <taxon>Metazoa</taxon>
        <taxon>Ecdysozoa</taxon>
        <taxon>Arthropoda</taxon>
        <taxon>Hexapoda</taxon>
        <taxon>Insecta</taxon>
        <taxon>Pterygota</taxon>
        <taxon>Neoptera</taxon>
        <taxon>Endopterygota</taxon>
        <taxon>Diptera</taxon>
        <taxon>Brachycera</taxon>
        <taxon>Stratiomyomorpha</taxon>
        <taxon>Stratiomyidae</taxon>
        <taxon>Hermetiinae</taxon>
        <taxon>Hermetia</taxon>
    </lineage>
</organism>
<dbReference type="InterPro" id="IPR036047">
    <property type="entry name" value="F-box-like_dom_sf"/>
</dbReference>
<keyword evidence="1" id="KW-0833">Ubl conjugation pathway</keyword>
<dbReference type="InterPro" id="IPR055411">
    <property type="entry name" value="LRR_FXL15/At3g58940/PEG3-like"/>
</dbReference>
<dbReference type="AlphaFoldDB" id="A0A7R8UZN9"/>
<dbReference type="InterPro" id="IPR001810">
    <property type="entry name" value="F-box_dom"/>
</dbReference>
<keyword evidence="4" id="KW-1185">Reference proteome</keyword>
<dbReference type="SMART" id="SM00367">
    <property type="entry name" value="LRR_CC"/>
    <property type="match status" value="8"/>
</dbReference>
<evidence type="ECO:0000259" key="2">
    <source>
        <dbReference type="PROSITE" id="PS50181"/>
    </source>
</evidence>